<reference evidence="3 4" key="1">
    <citation type="submission" date="2023-08" db="EMBL/GenBank/DDBJ databases">
        <title>Helicovermis profunda gen. nov., sp. nov., a novel mesophilic, fermentative bacterium within the Bacillota from a deep-sea hydrothermal vent chimney.</title>
        <authorList>
            <person name="Miyazaki U."/>
            <person name="Mizutani D."/>
            <person name="Hashimoto Y."/>
            <person name="Tame A."/>
            <person name="Sawayama S."/>
            <person name="Miyazaki J."/>
            <person name="Takai K."/>
            <person name="Nakagawa S."/>
        </authorList>
    </citation>
    <scope>NUCLEOTIDE SEQUENCE [LARGE SCALE GENOMIC DNA]</scope>
    <source>
        <strain evidence="3 4">S502</strain>
    </source>
</reference>
<dbReference type="PANTHER" id="PTHR33219">
    <property type="entry name" value="YLMG HOMOLOG PROTEIN 2, CHLOROPLASTIC"/>
    <property type="match status" value="1"/>
</dbReference>
<evidence type="ECO:0000256" key="1">
    <source>
        <dbReference type="ARBA" id="ARBA00010894"/>
    </source>
</evidence>
<dbReference type="GO" id="GO:0016020">
    <property type="term" value="C:membrane"/>
    <property type="evidence" value="ECO:0007669"/>
    <property type="project" value="InterPro"/>
</dbReference>
<dbReference type="AlphaFoldDB" id="A0AAU9E4F6"/>
<feature type="transmembrane region" description="Helical" evidence="2">
    <location>
        <begin position="58"/>
        <end position="83"/>
    </location>
</feature>
<dbReference type="Proteomes" id="UP001321786">
    <property type="component" value="Chromosome"/>
</dbReference>
<keyword evidence="2" id="KW-0472">Membrane</keyword>
<proteinExistence type="inferred from homology"/>
<evidence type="ECO:0000313" key="4">
    <source>
        <dbReference type="Proteomes" id="UP001321786"/>
    </source>
</evidence>
<keyword evidence="4" id="KW-1185">Reference proteome</keyword>
<accession>A0AAU9E4F6</accession>
<dbReference type="KEGG" id="hprf:HLPR_18150"/>
<protein>
    <submittedName>
        <fullName evidence="3">YggT family protein</fullName>
    </submittedName>
</protein>
<comment type="similarity">
    <text evidence="1">Belongs to the YggT family.</text>
</comment>
<keyword evidence="2" id="KW-0812">Transmembrane</keyword>
<evidence type="ECO:0000256" key="2">
    <source>
        <dbReference type="SAM" id="Phobius"/>
    </source>
</evidence>
<sequence length="86" mass="9665">MGVLANAIIYFVQVVNFLILARVIMSWVIKDFSNPIVQFIFQVTEPILMPFRKLLERIGLGGTIDFSPIVAMLAIQFIANALLRAL</sequence>
<dbReference type="EMBL" id="AP028654">
    <property type="protein sequence ID" value="BEP29484.1"/>
    <property type="molecule type" value="Genomic_DNA"/>
</dbReference>
<evidence type="ECO:0000313" key="3">
    <source>
        <dbReference type="EMBL" id="BEP29484.1"/>
    </source>
</evidence>
<name>A0AAU9E4F6_9FIRM</name>
<dbReference type="RefSeq" id="WP_338535114.1">
    <property type="nucleotide sequence ID" value="NZ_AP028654.1"/>
</dbReference>
<organism evidence="3 4">
    <name type="scientific">Helicovermis profundi</name>
    <dbReference type="NCBI Taxonomy" id="3065157"/>
    <lineage>
        <taxon>Bacteria</taxon>
        <taxon>Bacillati</taxon>
        <taxon>Bacillota</taxon>
        <taxon>Clostridia</taxon>
        <taxon>Helicovermis</taxon>
    </lineage>
</organism>
<gene>
    <name evidence="3" type="ORF">HLPR_18150</name>
</gene>
<dbReference type="InterPro" id="IPR003425">
    <property type="entry name" value="CCB3/YggT"/>
</dbReference>
<feature type="transmembrane region" description="Helical" evidence="2">
    <location>
        <begin position="7"/>
        <end position="29"/>
    </location>
</feature>
<dbReference type="PANTHER" id="PTHR33219:SF14">
    <property type="entry name" value="PROTEIN COFACTOR ASSEMBLY OF COMPLEX C SUBUNIT B CCB3, CHLOROPLASTIC-RELATED"/>
    <property type="match status" value="1"/>
</dbReference>
<keyword evidence="2" id="KW-1133">Transmembrane helix</keyword>
<dbReference type="Pfam" id="PF02325">
    <property type="entry name" value="CCB3_YggT"/>
    <property type="match status" value="1"/>
</dbReference>